<feature type="domain" description="Core-binding (CB)" evidence="12">
    <location>
        <begin position="22"/>
        <end position="128"/>
    </location>
</feature>
<keyword evidence="2" id="KW-0963">Cytoplasm</keyword>
<dbReference type="CDD" id="cd00397">
    <property type="entry name" value="DNA_BRE_C"/>
    <property type="match status" value="1"/>
</dbReference>
<dbReference type="InterPro" id="IPR002104">
    <property type="entry name" value="Integrase_catalytic"/>
</dbReference>
<keyword evidence="14" id="KW-1185">Reference proteome</keyword>
<evidence type="ECO:0000259" key="12">
    <source>
        <dbReference type="PROSITE" id="PS51900"/>
    </source>
</evidence>
<proteinExistence type="predicted"/>
<dbReference type="PROSITE" id="PS51900">
    <property type="entry name" value="CB"/>
    <property type="match status" value="1"/>
</dbReference>
<evidence type="ECO:0000313" key="14">
    <source>
        <dbReference type="Proteomes" id="UP001165287"/>
    </source>
</evidence>
<dbReference type="Pfam" id="PF00589">
    <property type="entry name" value="Phage_integrase"/>
    <property type="match status" value="1"/>
</dbReference>
<evidence type="ECO:0000256" key="5">
    <source>
        <dbReference type="ARBA" id="ARBA00022908"/>
    </source>
</evidence>
<dbReference type="InterPro" id="IPR050090">
    <property type="entry name" value="Tyrosine_recombinase_XerCD"/>
</dbReference>
<keyword evidence="8" id="KW-0131">Cell cycle</keyword>
<dbReference type="InterPro" id="IPR011010">
    <property type="entry name" value="DNA_brk_join_enz"/>
</dbReference>
<dbReference type="PANTHER" id="PTHR30349">
    <property type="entry name" value="PHAGE INTEGRASE-RELATED"/>
    <property type="match status" value="1"/>
</dbReference>
<dbReference type="EMBL" id="JAIQUM010000030">
    <property type="protein sequence ID" value="MBZ5751325.1"/>
    <property type="molecule type" value="Genomic_DNA"/>
</dbReference>
<evidence type="ECO:0000313" key="13">
    <source>
        <dbReference type="EMBL" id="MBZ5751325.1"/>
    </source>
</evidence>
<dbReference type="InterPro" id="IPR044068">
    <property type="entry name" value="CB"/>
</dbReference>
<feature type="domain" description="Tyr recombinase" evidence="11">
    <location>
        <begin position="173"/>
        <end position="365"/>
    </location>
</feature>
<evidence type="ECO:0000256" key="4">
    <source>
        <dbReference type="ARBA" id="ARBA00022829"/>
    </source>
</evidence>
<keyword evidence="4" id="KW-0159">Chromosome partition</keyword>
<dbReference type="PANTHER" id="PTHR30349:SF77">
    <property type="entry name" value="TYROSINE RECOMBINASE XERC"/>
    <property type="match status" value="1"/>
</dbReference>
<name>A0ABS7USP7_9BACI</name>
<keyword evidence="3" id="KW-0132">Cell division</keyword>
<evidence type="ECO:0000256" key="1">
    <source>
        <dbReference type="ARBA" id="ARBA00004496"/>
    </source>
</evidence>
<gene>
    <name evidence="13" type="primary">xerS</name>
    <name evidence="13" type="ORF">K9V48_13980</name>
</gene>
<feature type="region of interest" description="Disordered" evidence="10">
    <location>
        <begin position="362"/>
        <end position="381"/>
    </location>
</feature>
<dbReference type="InterPro" id="IPR013762">
    <property type="entry name" value="Integrase-like_cat_sf"/>
</dbReference>
<evidence type="ECO:0000259" key="11">
    <source>
        <dbReference type="PROSITE" id="PS51898"/>
    </source>
</evidence>
<organism evidence="13 14">
    <name type="scientific">Metabacillus rhizolycopersici</name>
    <dbReference type="NCBI Taxonomy" id="2875709"/>
    <lineage>
        <taxon>Bacteria</taxon>
        <taxon>Bacillati</taxon>
        <taxon>Bacillota</taxon>
        <taxon>Bacilli</taxon>
        <taxon>Bacillales</taxon>
        <taxon>Bacillaceae</taxon>
        <taxon>Metabacillus</taxon>
    </lineage>
</organism>
<keyword evidence="5" id="KW-0229">DNA integration</keyword>
<dbReference type="PROSITE" id="PS51898">
    <property type="entry name" value="TYR_RECOMBINASE"/>
    <property type="match status" value="1"/>
</dbReference>
<reference evidence="13" key="1">
    <citation type="submission" date="2024-05" db="EMBL/GenBank/DDBJ databases">
        <title>Metabacillus sp. nov., isolated from the rhizosphere soil of tomato plants.</title>
        <authorList>
            <person name="Ma R."/>
        </authorList>
    </citation>
    <scope>NUCLEOTIDE SEQUENCE</scope>
    <source>
        <strain evidence="13">DBTR6</strain>
    </source>
</reference>
<evidence type="ECO:0000256" key="8">
    <source>
        <dbReference type="ARBA" id="ARBA00023306"/>
    </source>
</evidence>
<dbReference type="InterPro" id="IPR010998">
    <property type="entry name" value="Integrase_recombinase_N"/>
</dbReference>
<dbReference type="RefSeq" id="WP_224139589.1">
    <property type="nucleotide sequence ID" value="NZ_JAIQUM010000030.1"/>
</dbReference>
<keyword evidence="6 9" id="KW-0238">DNA-binding</keyword>
<keyword evidence="7" id="KW-0233">DNA recombination</keyword>
<protein>
    <submittedName>
        <fullName evidence="13">Tyrosine recombinase XerS</fullName>
    </submittedName>
</protein>
<dbReference type="Gene3D" id="1.10.150.130">
    <property type="match status" value="1"/>
</dbReference>
<dbReference type="NCBIfam" id="NF003462">
    <property type="entry name" value="PRK05084.1"/>
    <property type="match status" value="1"/>
</dbReference>
<evidence type="ECO:0000256" key="2">
    <source>
        <dbReference type="ARBA" id="ARBA00022490"/>
    </source>
</evidence>
<dbReference type="SUPFAM" id="SSF56349">
    <property type="entry name" value="DNA breaking-rejoining enzymes"/>
    <property type="match status" value="1"/>
</dbReference>
<sequence length="381" mass="44916">MLLLANTRQHKKHKEQYKALLLQMPEYVKDYIYAMEGNYRSPSTLFNYLIDYQDFFSWLIREGIAKVEQIKDIHHDVLATLPLDLVISYFRRLEEEEFDVSKDEKKTREKSSINRKKSALRSLFKYLTTQYETSEGEPLFHRNVMQKVSVIKEKESLNARSNKLANTIFQNESDIDFLYYVKNKYEQELSARQKSYFLRDKERDYAILSLLLGSGIRVNELAELRVRDLNFMDNKISVIRKGDKKDIVTVFAEVMEDIEVYLNVRKQKYGGMDAEYEYLFLSKHNKSYSPIAIRTIQDLVRKYTKAFNKGKRSMSPHKLRHTYATNLMDETKDLSFVMEQLGHTSETTALLYVHTSQEKAKKAAEALAERRKRVKSQLPPT</sequence>
<evidence type="ECO:0000256" key="3">
    <source>
        <dbReference type="ARBA" id="ARBA00022618"/>
    </source>
</evidence>
<dbReference type="Proteomes" id="UP001165287">
    <property type="component" value="Unassembled WGS sequence"/>
</dbReference>
<accession>A0ABS7USP7</accession>
<evidence type="ECO:0000256" key="7">
    <source>
        <dbReference type="ARBA" id="ARBA00023172"/>
    </source>
</evidence>
<comment type="caution">
    <text evidence="13">The sequence shown here is derived from an EMBL/GenBank/DDBJ whole genome shotgun (WGS) entry which is preliminary data.</text>
</comment>
<evidence type="ECO:0000256" key="6">
    <source>
        <dbReference type="ARBA" id="ARBA00023125"/>
    </source>
</evidence>
<evidence type="ECO:0000256" key="10">
    <source>
        <dbReference type="SAM" id="MobiDB-lite"/>
    </source>
</evidence>
<dbReference type="Gene3D" id="1.10.443.10">
    <property type="entry name" value="Intergrase catalytic core"/>
    <property type="match status" value="1"/>
</dbReference>
<evidence type="ECO:0000256" key="9">
    <source>
        <dbReference type="PROSITE-ProRule" id="PRU01248"/>
    </source>
</evidence>
<comment type="subcellular location">
    <subcellularLocation>
        <location evidence="1">Cytoplasm</location>
    </subcellularLocation>
</comment>